<evidence type="ECO:0000313" key="2">
    <source>
        <dbReference type="Proteomes" id="UP000314985"/>
    </source>
</evidence>
<reference evidence="1 2" key="1">
    <citation type="submission" date="2017-08" db="EMBL/GenBank/DDBJ databases">
        <title>USMARCv1.0.</title>
        <authorList>
            <person name="Hannum G.I."/>
            <person name="Koren S."/>
            <person name="Schroeder S.G."/>
            <person name="Chin S.C."/>
            <person name="Nonneman D.J."/>
            <person name="Becker S.A."/>
            <person name="Rosen B.D."/>
            <person name="Bickhart D.M."/>
            <person name="Putnam N.H."/>
            <person name="Green R.E."/>
            <person name="Tuggle C.K."/>
            <person name="Liu H."/>
            <person name="Rohrer G.A."/>
            <person name="Warr A."/>
            <person name="Hall R."/>
            <person name="Kim K."/>
            <person name="Hume D.A."/>
            <person name="Talbot R."/>
            <person name="Chow W."/>
            <person name="Howe K."/>
            <person name="Schwartz A.S."/>
            <person name="Watson M."/>
            <person name="Archibald A.L."/>
            <person name="Phillippy A.M."/>
            <person name="Smith T.P.L."/>
        </authorList>
    </citation>
    <scope>NUCLEOTIDE SEQUENCE [LARGE SCALE GENOMIC DNA]</scope>
</reference>
<protein>
    <submittedName>
        <fullName evidence="1">Uncharacterized protein</fullName>
    </submittedName>
</protein>
<dbReference type="Ensembl" id="ENSSSCT00070005513.1">
    <property type="protein sequence ID" value="ENSSSCP00070004494.1"/>
    <property type="gene ID" value="ENSSSCG00070002938.1"/>
</dbReference>
<sequence>MNECSSGYFNSFLGNLFLDTYVSYNIWHFQELCVDVLPRSCTSAHFSAPLGSQMFLEGITFHSPGFSLEQVTCNLLLPIDIEHLSKNMFLQYLPVSAIPFTRQFKHFSMLFHRSFIEEPSEPCNKV</sequence>
<dbReference type="AlphaFoldDB" id="A0A4X1SQV6"/>
<proteinExistence type="predicted"/>
<reference evidence="1" key="2">
    <citation type="submission" date="2025-08" db="UniProtKB">
        <authorList>
            <consortium name="Ensembl"/>
        </authorList>
    </citation>
    <scope>IDENTIFICATION</scope>
</reference>
<evidence type="ECO:0000313" key="1">
    <source>
        <dbReference type="Ensembl" id="ENSSSCP00070004494.1"/>
    </source>
</evidence>
<organism evidence="1 2">
    <name type="scientific">Sus scrofa</name>
    <name type="common">Pig</name>
    <dbReference type="NCBI Taxonomy" id="9823"/>
    <lineage>
        <taxon>Eukaryota</taxon>
        <taxon>Metazoa</taxon>
        <taxon>Chordata</taxon>
        <taxon>Craniata</taxon>
        <taxon>Vertebrata</taxon>
        <taxon>Euteleostomi</taxon>
        <taxon>Mammalia</taxon>
        <taxon>Eutheria</taxon>
        <taxon>Laurasiatheria</taxon>
        <taxon>Artiodactyla</taxon>
        <taxon>Suina</taxon>
        <taxon>Suidae</taxon>
        <taxon>Sus</taxon>
    </lineage>
</organism>
<accession>A0A4X1SQV6</accession>
<name>A0A4X1SQV6_PIG</name>
<dbReference type="Proteomes" id="UP000314985">
    <property type="component" value="Chromosome 12"/>
</dbReference>